<comment type="caution">
    <text evidence="8">The sequence shown here is derived from an EMBL/GenBank/DDBJ whole genome shotgun (WGS) entry which is preliminary data.</text>
</comment>
<evidence type="ECO:0000259" key="6">
    <source>
        <dbReference type="Pfam" id="PF00899"/>
    </source>
</evidence>
<keyword evidence="5" id="KW-0482">Metalloprotease</keyword>
<evidence type="ECO:0000259" key="7">
    <source>
        <dbReference type="Pfam" id="PF14464"/>
    </source>
</evidence>
<organism evidence="8 9">
    <name type="scientific">Pseudomonas serbiensis</name>
    <dbReference type="NCBI Taxonomy" id="3064350"/>
    <lineage>
        <taxon>Bacteria</taxon>
        <taxon>Pseudomonadati</taxon>
        <taxon>Pseudomonadota</taxon>
        <taxon>Gammaproteobacteria</taxon>
        <taxon>Pseudomonadales</taxon>
        <taxon>Pseudomonadaceae</taxon>
        <taxon>Pseudomonas</taxon>
    </lineage>
</organism>
<keyword evidence="4" id="KW-0862">Zinc</keyword>
<protein>
    <submittedName>
        <fullName evidence="8">Mov34/MPN/PAD-1 family protein</fullName>
    </submittedName>
</protein>
<keyword evidence="9" id="KW-1185">Reference proteome</keyword>
<feature type="domain" description="JAB" evidence="7">
    <location>
        <begin position="632"/>
        <end position="743"/>
    </location>
</feature>
<dbReference type="InterPro" id="IPR028090">
    <property type="entry name" value="JAB_dom_prok"/>
</dbReference>
<name>A0ABT9CXU4_9PSED</name>
<dbReference type="Pfam" id="PF14457">
    <property type="entry name" value="Prok-E2_A"/>
    <property type="match status" value="1"/>
</dbReference>
<reference evidence="8 9" key="1">
    <citation type="submission" date="2023-07" db="EMBL/GenBank/DDBJ databases">
        <title>Identification of four novel Pseudomonas species associated with bacterial leaf spot of cucurbits.</title>
        <authorList>
            <person name="Fullem K.R."/>
        </authorList>
    </citation>
    <scope>NUCLEOTIDE SEQUENCE [LARGE SCALE GENOMIC DNA]</scope>
    <source>
        <strain evidence="8 9">KFB 138</strain>
    </source>
</reference>
<evidence type="ECO:0000256" key="5">
    <source>
        <dbReference type="ARBA" id="ARBA00023049"/>
    </source>
</evidence>
<dbReference type="Gene3D" id="3.40.140.10">
    <property type="entry name" value="Cytidine Deaminase, domain 2"/>
    <property type="match status" value="1"/>
</dbReference>
<dbReference type="EMBL" id="JAUQOO010000036">
    <property type="protein sequence ID" value="MDO7930330.1"/>
    <property type="molecule type" value="Genomic_DNA"/>
</dbReference>
<keyword evidence="2" id="KW-0479">Metal-binding</keyword>
<dbReference type="Proteomes" id="UP001223016">
    <property type="component" value="Unassembled WGS sequence"/>
</dbReference>
<evidence type="ECO:0000256" key="1">
    <source>
        <dbReference type="ARBA" id="ARBA00022670"/>
    </source>
</evidence>
<keyword evidence="1" id="KW-0645">Protease</keyword>
<evidence type="ECO:0000256" key="2">
    <source>
        <dbReference type="ARBA" id="ARBA00022723"/>
    </source>
</evidence>
<gene>
    <name evidence="8" type="ORF">Q6A51_26530</name>
</gene>
<keyword evidence="3" id="KW-0378">Hydrolase</keyword>
<dbReference type="RefSeq" id="WP_304576092.1">
    <property type="nucleotide sequence ID" value="NZ_JAUQOO010000036.1"/>
</dbReference>
<dbReference type="Pfam" id="PF00899">
    <property type="entry name" value="ThiF"/>
    <property type="match status" value="1"/>
</dbReference>
<dbReference type="InterPro" id="IPR035985">
    <property type="entry name" value="Ubiquitin-activating_enz"/>
</dbReference>
<dbReference type="Gene3D" id="3.40.50.720">
    <property type="entry name" value="NAD(P)-binding Rossmann-like Domain"/>
    <property type="match status" value="1"/>
</dbReference>
<evidence type="ECO:0000313" key="9">
    <source>
        <dbReference type="Proteomes" id="UP001223016"/>
    </source>
</evidence>
<dbReference type="InterPro" id="IPR000594">
    <property type="entry name" value="ThiF_NAD_FAD-bd"/>
</dbReference>
<evidence type="ECO:0000313" key="8">
    <source>
        <dbReference type="EMBL" id="MDO7930330.1"/>
    </source>
</evidence>
<accession>A0ABT9CXU4</accession>
<feature type="domain" description="THIF-type NAD/FAD binding fold" evidence="6">
    <location>
        <begin position="379"/>
        <end position="486"/>
    </location>
</feature>
<dbReference type="SUPFAM" id="SSF102712">
    <property type="entry name" value="JAB1/MPN domain"/>
    <property type="match status" value="1"/>
</dbReference>
<dbReference type="SUPFAM" id="SSF69572">
    <property type="entry name" value="Activating enzymes of the ubiquitin-like proteins"/>
    <property type="match status" value="1"/>
</dbReference>
<dbReference type="InterPro" id="IPR032865">
    <property type="entry name" value="Prok-E2_A"/>
</dbReference>
<evidence type="ECO:0000256" key="3">
    <source>
        <dbReference type="ARBA" id="ARBA00022801"/>
    </source>
</evidence>
<evidence type="ECO:0000256" key="4">
    <source>
        <dbReference type="ARBA" id="ARBA00022833"/>
    </source>
</evidence>
<dbReference type="Pfam" id="PF14464">
    <property type="entry name" value="Prok-JAB"/>
    <property type="match status" value="1"/>
</dbReference>
<proteinExistence type="predicted"/>
<sequence>MNEIYEWGTPIGEGQKDSLHPMTLGLIQACQDHPCIEVLDIRTVDEGLGPEQAIVIEAGDGTIESGNPGRIRRRETLAITVNPQTDVPVVVRTLRKDFPGHSHQHGTHLNTPRALCLYNIVWSAVERSWTPERFLERMFWWLRETSQLRLHRDDQPLEQLFYSSRYQLILPSNYLKQSEDSGKNLIIEEITGAPGRQVTLRGRFDDSNNPRGVGLQSLKLSVDGVGSSQVEAAPQTLGQLHDRLVSRGSGLKEPLLSSVFDAVTDQGLVPEQAGDIKAILILVWVPRTGKDGIERYDVLGYALQSSLQALGNAFGMLHFDSEKRRWHRTTLIGDAAQSDEDSAWRDLEILSVQIRWGIGAEGGRQMSAINPDDADFGGVLAGVGSLGGTLADIWLREGWGRWTYIDPDQLLPHNLARHVGLDSEVGYAKVDVVRHHAQMVFPDEPAPKAIAGSLTSQSEEVISALGSASLVIDATTTFDAPRDLAERENAPRTASVFLTPSGLASVMLLEDASRTLRSPALEAQYYRAILNSPWGKPHLQGHLGDLWVGGGCRDISFRIPLERIHLHAAILSKQLRKSVLGDGARICVWTVDEETEAVTPMEITPHPVSSHAQNGWTVTYDDALITKLKQIRGAALPNETGGVLLGVTDLKSKTILLVDTLLPPADSQATPHHFIRGKVGQEAALADVHERTARVVDYVGEWHSHPDGYPATPSVDDRTLITSLAGLMSSEGLPAIMIIVGEYEITFHVE</sequence>